<proteinExistence type="predicted"/>
<evidence type="ECO:0000259" key="17">
    <source>
        <dbReference type="PROSITE" id="PS50848"/>
    </source>
</evidence>
<evidence type="ECO:0000256" key="7">
    <source>
        <dbReference type="ARBA" id="ARBA00022846"/>
    </source>
</evidence>
<protein>
    <recommendedName>
        <fullName evidence="14">START domain-containing protein 10</fullName>
    </recommendedName>
    <alternativeName>
        <fullName evidence="15">PCTP-like protein</fullName>
    </alternativeName>
    <alternativeName>
        <fullName evidence="16">StAR-related lipid transfer protein 10</fullName>
    </alternativeName>
</protein>
<evidence type="ECO:0000256" key="5">
    <source>
        <dbReference type="ARBA" id="ARBA00022490"/>
    </source>
</evidence>
<evidence type="ECO:0000256" key="14">
    <source>
        <dbReference type="ARBA" id="ARBA00070345"/>
    </source>
</evidence>
<evidence type="ECO:0000256" key="12">
    <source>
        <dbReference type="ARBA" id="ARBA00023136"/>
    </source>
</evidence>
<evidence type="ECO:0000256" key="4">
    <source>
        <dbReference type="ARBA" id="ARBA00022448"/>
    </source>
</evidence>
<evidence type="ECO:0000256" key="8">
    <source>
        <dbReference type="ARBA" id="ARBA00022990"/>
    </source>
</evidence>
<evidence type="ECO:0000256" key="13">
    <source>
        <dbReference type="ARBA" id="ARBA00023273"/>
    </source>
</evidence>
<organism evidence="18 20">
    <name type="scientific">Adineta steineri</name>
    <dbReference type="NCBI Taxonomy" id="433720"/>
    <lineage>
        <taxon>Eukaryota</taxon>
        <taxon>Metazoa</taxon>
        <taxon>Spiralia</taxon>
        <taxon>Gnathifera</taxon>
        <taxon>Rotifera</taxon>
        <taxon>Eurotatoria</taxon>
        <taxon>Bdelloidea</taxon>
        <taxon>Adinetida</taxon>
        <taxon>Adinetidae</taxon>
        <taxon>Adineta</taxon>
    </lineage>
</organism>
<dbReference type="GO" id="GO:0005829">
    <property type="term" value="C:cytosol"/>
    <property type="evidence" value="ECO:0007669"/>
    <property type="project" value="UniProtKB-ARBA"/>
</dbReference>
<keyword evidence="8" id="KW-0007">Acetylation</keyword>
<dbReference type="InterPro" id="IPR051213">
    <property type="entry name" value="START_lipid_transfer"/>
</dbReference>
<evidence type="ECO:0000313" key="19">
    <source>
        <dbReference type="EMBL" id="CAF4034610.1"/>
    </source>
</evidence>
<evidence type="ECO:0000313" key="20">
    <source>
        <dbReference type="Proteomes" id="UP000663860"/>
    </source>
</evidence>
<dbReference type="GO" id="GO:0008289">
    <property type="term" value="F:lipid binding"/>
    <property type="evidence" value="ECO:0007669"/>
    <property type="project" value="UniProtKB-KW"/>
</dbReference>
<dbReference type="SMART" id="SM00234">
    <property type="entry name" value="START"/>
    <property type="match status" value="1"/>
</dbReference>
<gene>
    <name evidence="18" type="ORF">IZO911_LOCUS37129</name>
    <name evidence="19" type="ORF">KXQ929_LOCUS30510</name>
</gene>
<dbReference type="InterPro" id="IPR041951">
    <property type="entry name" value="STARD10_START"/>
</dbReference>
<dbReference type="PROSITE" id="PS50848">
    <property type="entry name" value="START"/>
    <property type="match status" value="1"/>
</dbReference>
<evidence type="ECO:0000256" key="6">
    <source>
        <dbReference type="ARBA" id="ARBA00022553"/>
    </source>
</evidence>
<dbReference type="PANTHER" id="PTHR19308:SF14">
    <property type="entry name" value="START DOMAIN-CONTAINING PROTEIN"/>
    <property type="match status" value="1"/>
</dbReference>
<dbReference type="GO" id="GO:0006869">
    <property type="term" value="P:lipid transport"/>
    <property type="evidence" value="ECO:0007669"/>
    <property type="project" value="UniProtKB-KW"/>
</dbReference>
<dbReference type="InterPro" id="IPR023393">
    <property type="entry name" value="START-like_dom_sf"/>
</dbReference>
<keyword evidence="9" id="KW-0445">Lipid transport</keyword>
<evidence type="ECO:0000256" key="11">
    <source>
        <dbReference type="ARBA" id="ARBA00023121"/>
    </source>
</evidence>
<evidence type="ECO:0000313" key="18">
    <source>
        <dbReference type="EMBL" id="CAF1357601.1"/>
    </source>
</evidence>
<dbReference type="Proteomes" id="UP000663868">
    <property type="component" value="Unassembled WGS sequence"/>
</dbReference>
<accession>A0A815HRG3</accession>
<dbReference type="PANTHER" id="PTHR19308">
    <property type="entry name" value="PHOSPHATIDYLCHOLINE TRANSFER PROTEIN"/>
    <property type="match status" value="1"/>
</dbReference>
<dbReference type="Gene3D" id="3.30.530.20">
    <property type="match status" value="1"/>
</dbReference>
<dbReference type="AlphaFoldDB" id="A0A815HRG3"/>
<comment type="subcellular location">
    <subcellularLocation>
        <location evidence="1">Cell projection</location>
        <location evidence="1">Cilium</location>
        <location evidence="1">Flagellum</location>
    </subcellularLocation>
    <subcellularLocation>
        <location evidence="3">Cytoplasm</location>
    </subcellularLocation>
    <subcellularLocation>
        <location evidence="2">Membrane</location>
    </subcellularLocation>
</comment>
<dbReference type="Pfam" id="PF01852">
    <property type="entry name" value="START"/>
    <property type="match status" value="1"/>
</dbReference>
<evidence type="ECO:0000256" key="2">
    <source>
        <dbReference type="ARBA" id="ARBA00004370"/>
    </source>
</evidence>
<keyword evidence="6" id="KW-0597">Phosphoprotein</keyword>
<dbReference type="EMBL" id="CAJOBB010003332">
    <property type="protein sequence ID" value="CAF4034610.1"/>
    <property type="molecule type" value="Genomic_DNA"/>
</dbReference>
<dbReference type="GO" id="GO:0031514">
    <property type="term" value="C:motile cilium"/>
    <property type="evidence" value="ECO:0007669"/>
    <property type="project" value="UniProtKB-SubCell"/>
</dbReference>
<keyword evidence="11" id="KW-0446">Lipid-binding</keyword>
<evidence type="ECO:0000256" key="9">
    <source>
        <dbReference type="ARBA" id="ARBA00023055"/>
    </source>
</evidence>
<evidence type="ECO:0000256" key="1">
    <source>
        <dbReference type="ARBA" id="ARBA00004230"/>
    </source>
</evidence>
<dbReference type="CDD" id="cd08871">
    <property type="entry name" value="START_STARD10-like"/>
    <property type="match status" value="1"/>
</dbReference>
<evidence type="ECO:0000256" key="3">
    <source>
        <dbReference type="ARBA" id="ARBA00004496"/>
    </source>
</evidence>
<evidence type="ECO:0000256" key="15">
    <source>
        <dbReference type="ARBA" id="ARBA00076937"/>
    </source>
</evidence>
<evidence type="ECO:0000256" key="10">
    <source>
        <dbReference type="ARBA" id="ARBA00023069"/>
    </source>
</evidence>
<keyword evidence="13" id="KW-0966">Cell projection</keyword>
<dbReference type="GO" id="GO:0016020">
    <property type="term" value="C:membrane"/>
    <property type="evidence" value="ECO:0007669"/>
    <property type="project" value="UniProtKB-SubCell"/>
</dbReference>
<reference evidence="18" key="1">
    <citation type="submission" date="2021-02" db="EMBL/GenBank/DDBJ databases">
        <authorList>
            <person name="Nowell W R."/>
        </authorList>
    </citation>
    <scope>NUCLEOTIDE SEQUENCE</scope>
</reference>
<dbReference type="SUPFAM" id="SSF55961">
    <property type="entry name" value="Bet v1-like"/>
    <property type="match status" value="1"/>
</dbReference>
<keyword evidence="4" id="KW-0813">Transport</keyword>
<keyword evidence="10" id="KW-0969">Cilium</keyword>
<evidence type="ECO:0000256" key="16">
    <source>
        <dbReference type="ARBA" id="ARBA00080073"/>
    </source>
</evidence>
<dbReference type="Proteomes" id="UP000663860">
    <property type="component" value="Unassembled WGS sequence"/>
</dbReference>
<keyword evidence="7" id="KW-0282">Flagellum</keyword>
<dbReference type="FunFam" id="3.30.530.20:FF:000008">
    <property type="entry name" value="START domain containing 10"/>
    <property type="match status" value="1"/>
</dbReference>
<sequence length="272" mass="31022">MMKVGEVFLPDDQDFKHFKNECTTDDGWTVCYDKSACRVATKKNTLSAFDVVRVQSEFNDISAELLYDVLHDSEFRSTWDTAMLEGADICTVQPNSDIGYYSIKSPPPFKNRDFVTQRCWLDFGRNKEKYIINHSVNHLSHPPKKNFVRGISYLTGFLMVPKSEKSCTFYYMTQCDPGGSLPAWVVNKTSKVLVPKLMKRLAKACAKYEKWKGKHRPQYKPWLYPEQMTAPRINYADIGTFSAEETLIASGDTNEGAIGENAVEIDKFVGDE</sequence>
<comment type="caution">
    <text evidence="18">The sequence shown here is derived from an EMBL/GenBank/DDBJ whole genome shotgun (WGS) entry which is preliminary data.</text>
</comment>
<dbReference type="InterPro" id="IPR002913">
    <property type="entry name" value="START_lipid-bd_dom"/>
</dbReference>
<feature type="domain" description="START" evidence="17">
    <location>
        <begin position="23"/>
        <end position="210"/>
    </location>
</feature>
<keyword evidence="12" id="KW-0472">Membrane</keyword>
<keyword evidence="5" id="KW-0963">Cytoplasm</keyword>
<name>A0A815HRG3_9BILA</name>
<dbReference type="EMBL" id="CAJNOE010000913">
    <property type="protein sequence ID" value="CAF1357601.1"/>
    <property type="molecule type" value="Genomic_DNA"/>
</dbReference>